<protein>
    <submittedName>
        <fullName evidence="2">Uncharacterized protein</fullName>
    </submittedName>
</protein>
<dbReference type="STRING" id="634436.SAMN05216361_4387"/>
<reference evidence="3" key="1">
    <citation type="submission" date="2016-11" db="EMBL/GenBank/DDBJ databases">
        <authorList>
            <person name="Varghese N."/>
            <person name="Submissions S."/>
        </authorList>
    </citation>
    <scope>NUCLEOTIDE SEQUENCE [LARGE SCALE GENOMIC DNA]</scope>
    <source>
        <strain evidence="3">CGMCC 1.8995</strain>
    </source>
</reference>
<name>A0A1M5SCE5_9ALTE</name>
<evidence type="ECO:0000313" key="3">
    <source>
        <dbReference type="Proteomes" id="UP000184520"/>
    </source>
</evidence>
<organism evidence="2 3">
    <name type="scientific">Marisediminitalea aggregata</name>
    <dbReference type="NCBI Taxonomy" id="634436"/>
    <lineage>
        <taxon>Bacteria</taxon>
        <taxon>Pseudomonadati</taxon>
        <taxon>Pseudomonadota</taxon>
        <taxon>Gammaproteobacteria</taxon>
        <taxon>Alteromonadales</taxon>
        <taxon>Alteromonadaceae</taxon>
        <taxon>Marisediminitalea</taxon>
    </lineage>
</organism>
<proteinExistence type="predicted"/>
<dbReference type="EMBL" id="FQWD01000009">
    <property type="protein sequence ID" value="SHH36257.1"/>
    <property type="molecule type" value="Genomic_DNA"/>
</dbReference>
<evidence type="ECO:0000256" key="1">
    <source>
        <dbReference type="SAM" id="Coils"/>
    </source>
</evidence>
<accession>A0A1M5SCE5</accession>
<keyword evidence="1" id="KW-0175">Coiled coil</keyword>
<dbReference type="RefSeq" id="WP_175555848.1">
    <property type="nucleotide sequence ID" value="NZ_FQWD01000009.1"/>
</dbReference>
<sequence>MDESNKSLQAKLSRLNHQLDNYSSSVDEIKALKVVMEDILEDLESLSDTFEAQHIN</sequence>
<evidence type="ECO:0000313" key="2">
    <source>
        <dbReference type="EMBL" id="SHH36257.1"/>
    </source>
</evidence>
<gene>
    <name evidence="2" type="ORF">SAMN05216361_4387</name>
</gene>
<feature type="coiled-coil region" evidence="1">
    <location>
        <begin position="5"/>
        <end position="49"/>
    </location>
</feature>
<keyword evidence="3" id="KW-1185">Reference proteome</keyword>
<dbReference type="Proteomes" id="UP000184520">
    <property type="component" value="Unassembled WGS sequence"/>
</dbReference>
<dbReference type="AlphaFoldDB" id="A0A1M5SCE5"/>